<evidence type="ECO:0000259" key="5">
    <source>
        <dbReference type="PROSITE" id="PS50009"/>
    </source>
</evidence>
<feature type="compositionally biased region" description="Low complexity" evidence="4">
    <location>
        <begin position="34"/>
        <end position="52"/>
    </location>
</feature>
<evidence type="ECO:0000256" key="2">
    <source>
        <dbReference type="ARBA" id="ARBA00022737"/>
    </source>
</evidence>
<evidence type="ECO:0000256" key="3">
    <source>
        <dbReference type="PROSITE-ProRule" id="PRU00168"/>
    </source>
</evidence>
<dbReference type="GO" id="GO:0005085">
    <property type="term" value="F:guanyl-nucleotide exchange factor activity"/>
    <property type="evidence" value="ECO:0007669"/>
    <property type="project" value="UniProtKB-KW"/>
</dbReference>
<dbReference type="GeneID" id="14865963"/>
<keyword evidence="7" id="KW-1185">Reference proteome</keyword>
<dbReference type="GO" id="GO:0044351">
    <property type="term" value="P:macropinocytosis"/>
    <property type="evidence" value="ECO:0007669"/>
    <property type="project" value="EnsemblProtists"/>
</dbReference>
<dbReference type="GO" id="GO:0044354">
    <property type="term" value="C:macropinosome"/>
    <property type="evidence" value="ECO:0007669"/>
    <property type="project" value="EnsemblProtists"/>
</dbReference>
<gene>
    <name evidence="6" type="primary">gefF</name>
    <name evidence="6" type="ORF">DFA_11570</name>
</gene>
<dbReference type="SMART" id="SM00612">
    <property type="entry name" value="Kelch"/>
    <property type="match status" value="4"/>
</dbReference>
<keyword evidence="3" id="KW-0344">Guanine-nucleotide releasing factor</keyword>
<name>F4QDL2_CACFS</name>
<dbReference type="RefSeq" id="XP_004350517.1">
    <property type="nucleotide sequence ID" value="XM_004350466.1"/>
</dbReference>
<dbReference type="GO" id="GO:0007264">
    <property type="term" value="P:small GTPase-mediated signal transduction"/>
    <property type="evidence" value="ECO:0007669"/>
    <property type="project" value="InterPro"/>
</dbReference>
<dbReference type="EMBL" id="GL883029">
    <property type="protein sequence ID" value="EGG13809.1"/>
    <property type="molecule type" value="Genomic_DNA"/>
</dbReference>
<feature type="compositionally biased region" description="Polar residues" evidence="4">
    <location>
        <begin position="53"/>
        <end position="68"/>
    </location>
</feature>
<accession>F4QDL2</accession>
<dbReference type="PANTHER" id="PTHR46093">
    <property type="entry name" value="ACYL-COA-BINDING DOMAIN-CONTAINING PROTEIN 5"/>
    <property type="match status" value="1"/>
</dbReference>
<feature type="compositionally biased region" description="Low complexity" evidence="4">
    <location>
        <begin position="93"/>
        <end position="117"/>
    </location>
</feature>
<dbReference type="Gene3D" id="2.120.10.80">
    <property type="entry name" value="Kelch-type beta propeller"/>
    <property type="match status" value="2"/>
</dbReference>
<keyword evidence="2" id="KW-0677">Repeat</keyword>
<dbReference type="AlphaFoldDB" id="F4QDL2"/>
<organism evidence="6 7">
    <name type="scientific">Cavenderia fasciculata</name>
    <name type="common">Slime mold</name>
    <name type="synonym">Dictyostelium fasciculatum</name>
    <dbReference type="NCBI Taxonomy" id="261658"/>
    <lineage>
        <taxon>Eukaryota</taxon>
        <taxon>Amoebozoa</taxon>
        <taxon>Evosea</taxon>
        <taxon>Eumycetozoa</taxon>
        <taxon>Dictyostelia</taxon>
        <taxon>Acytosteliales</taxon>
        <taxon>Cavenderiaceae</taxon>
        <taxon>Cavenderia</taxon>
    </lineage>
</organism>
<dbReference type="Gene3D" id="1.10.840.10">
    <property type="entry name" value="Ras guanine-nucleotide exchange factors catalytic domain"/>
    <property type="match status" value="1"/>
</dbReference>
<feature type="domain" description="Ras-GEF" evidence="5">
    <location>
        <begin position="781"/>
        <end position="1007"/>
    </location>
</feature>
<keyword evidence="1" id="KW-0880">Kelch repeat</keyword>
<dbReference type="Pfam" id="PF00617">
    <property type="entry name" value="RasGEF"/>
    <property type="match status" value="1"/>
</dbReference>
<feature type="compositionally biased region" description="Low complexity" evidence="4">
    <location>
        <begin position="138"/>
        <end position="176"/>
    </location>
</feature>
<feature type="compositionally biased region" description="Basic and acidic residues" evidence="4">
    <location>
        <begin position="1"/>
        <end position="15"/>
    </location>
</feature>
<dbReference type="SUPFAM" id="SSF48366">
    <property type="entry name" value="Ras GEF"/>
    <property type="match status" value="1"/>
</dbReference>
<dbReference type="OMA" id="DKCPWDF"/>
<dbReference type="InterPro" id="IPR023578">
    <property type="entry name" value="Ras_GEF_dom_sf"/>
</dbReference>
<dbReference type="PROSITE" id="PS50009">
    <property type="entry name" value="RASGEF_CAT"/>
    <property type="match status" value="1"/>
</dbReference>
<dbReference type="InterPro" id="IPR006594">
    <property type="entry name" value="LisH"/>
</dbReference>
<dbReference type="SMART" id="SM00147">
    <property type="entry name" value="RasGEF"/>
    <property type="match status" value="1"/>
</dbReference>
<dbReference type="InterPro" id="IPR011043">
    <property type="entry name" value="Gal_Oxase/kelch_b-propeller"/>
</dbReference>
<dbReference type="Pfam" id="PF13415">
    <property type="entry name" value="Beta-prop_FBX42"/>
    <property type="match status" value="1"/>
</dbReference>
<dbReference type="InterPro" id="IPR001895">
    <property type="entry name" value="RASGEF_cat_dom"/>
</dbReference>
<dbReference type="InterPro" id="IPR015915">
    <property type="entry name" value="Kelch-typ_b-propeller"/>
</dbReference>
<dbReference type="InterPro" id="IPR036964">
    <property type="entry name" value="RASGEF_cat_dom_sf"/>
</dbReference>
<dbReference type="SUPFAM" id="SSF50965">
    <property type="entry name" value="Galactose oxidase, central domain"/>
    <property type="match status" value="1"/>
</dbReference>
<dbReference type="Proteomes" id="UP000007797">
    <property type="component" value="Unassembled WGS sequence"/>
</dbReference>
<feature type="compositionally biased region" description="Low complexity" evidence="4">
    <location>
        <begin position="69"/>
        <end position="83"/>
    </location>
</feature>
<dbReference type="KEGG" id="dfa:DFA_11570"/>
<sequence length="1010" mass="112037">MSSLFHKKEDKDKSSASKSSVMSKLPVPPPPIVKLPNSPSTSSQSLSSSSSSINVAKNTGGASSSGNFSTTGASSPTTSASSPVLGQPSLQGSTSTTNTSLSSSMTGISHHNSSSSSNKPVEEIKKNSLGGSGGMKGSGSPYSRASTILSNHSNNSDSSPPSSLFSTSSSPTNESLVYQDNDSSMDPNTKMGNFIGGLKVTTGGEQPRSGHSASLYEDTFYVFGGEGIDNNPTNDFFSFNFSTKTWASISNSNGPSPRSYHSSLIYNNALYIFGGEGGNSSKNDLFVYSFDTQLWSEINVSDTNRPPARCGHSAVIDGQTMVIFGGISGNKPTNEVYAFSFETKTWSVVSTTNTPTARAFHTVSVHKGIMYTIGGQDTSTNALDDIHCLTLATKEWRPFQVVEGSPFPARSHHSATLLQDSIIVTGGASVKPHSTLDVYELDLYQKKWFKIQTTSQGANRISHTSILKGLSLFLYGGSQDTSLDYFSFGKNDEFEDLIQEEDGEVSRLQNIPKAFWESTLMKKHPEILDLRERTQLLTGVKSYGKSLASPSFTENKTAVSHQFVLQLIMEYLERHRQYHKTIQVIEKESGVVHQMTESGESRLVTILRLVKPRLRSKYVLDQDLHIFPKQEAFDEEVQVVDNLYRRVESEEDANVWDEPEDGPKNIRKTEGPLSAADKQRLEALDPIKKRVCDVIKFWIDKCPWDFKTGPNADKLVASLNNFIDGALTRDGNASVKNLRRILAQARTAETSQSSMVYSTNPPEPKVPKNIFSPQLTLSHIDELEIARQLTLIEYKIFRNIPPPEFLVRVTPFGEFQYSMATAPNLILFLNRSSDVSKWVAYTILSQDQKKSRAKMIDKYVKIMECLRTLNNFQTLYSIYLGLQNSAVQSVHDIFSVRAKEVLMEHESLFSKGENYRNYREVLSKSSLPCIPLVHVIQEDIAFIEKEQPGMTNVLINFVKRQNLYNIISKAEAYQVHSYNLQPVHQVSTFINKLPRINDLDLVELSKKELI</sequence>
<dbReference type="PROSITE" id="PS50896">
    <property type="entry name" value="LISH"/>
    <property type="match status" value="1"/>
</dbReference>
<feature type="compositionally biased region" description="Low complexity" evidence="4">
    <location>
        <begin position="16"/>
        <end position="25"/>
    </location>
</feature>
<dbReference type="STRING" id="1054147.F4QDL2"/>
<feature type="compositionally biased region" description="Polar residues" evidence="4">
    <location>
        <begin position="178"/>
        <end position="187"/>
    </location>
</feature>
<dbReference type="Gene3D" id="1.20.870.10">
    <property type="entry name" value="Son of sevenless (SoS) protein Chain: S domain 1"/>
    <property type="match status" value="1"/>
</dbReference>
<evidence type="ECO:0000256" key="1">
    <source>
        <dbReference type="ARBA" id="ARBA00022441"/>
    </source>
</evidence>
<evidence type="ECO:0000313" key="7">
    <source>
        <dbReference type="Proteomes" id="UP000007797"/>
    </source>
</evidence>
<evidence type="ECO:0000256" key="4">
    <source>
        <dbReference type="SAM" id="MobiDB-lite"/>
    </source>
</evidence>
<feature type="region of interest" description="Disordered" evidence="4">
    <location>
        <begin position="1"/>
        <end position="187"/>
    </location>
</feature>
<reference evidence="7" key="1">
    <citation type="journal article" date="2011" name="Genome Res.">
        <title>Phylogeny-wide analysis of social amoeba genomes highlights ancient origins for complex intercellular communication.</title>
        <authorList>
            <person name="Heidel A.J."/>
            <person name="Lawal H.M."/>
            <person name="Felder M."/>
            <person name="Schilde C."/>
            <person name="Helps N.R."/>
            <person name="Tunggal B."/>
            <person name="Rivero F."/>
            <person name="John U."/>
            <person name="Schleicher M."/>
            <person name="Eichinger L."/>
            <person name="Platzer M."/>
            <person name="Noegel A.A."/>
            <person name="Schaap P."/>
            <person name="Gloeckner G."/>
        </authorList>
    </citation>
    <scope>NUCLEOTIDE SEQUENCE [LARGE SCALE GENOMIC DNA]</scope>
    <source>
        <strain evidence="7">SH3</strain>
    </source>
</reference>
<evidence type="ECO:0000313" key="6">
    <source>
        <dbReference type="EMBL" id="EGG13809.1"/>
    </source>
</evidence>
<dbReference type="OrthoDB" id="546434at2759"/>
<dbReference type="PANTHER" id="PTHR46093:SF18">
    <property type="entry name" value="FIBRONECTIN TYPE-III DOMAIN-CONTAINING PROTEIN"/>
    <property type="match status" value="1"/>
</dbReference>
<protein>
    <submittedName>
        <fullName evidence="6">Ras guanine nucleotide exchange factor</fullName>
    </submittedName>
</protein>
<proteinExistence type="predicted"/>
<dbReference type="InterPro" id="IPR006652">
    <property type="entry name" value="Kelch_1"/>
</dbReference>